<protein>
    <submittedName>
        <fullName evidence="3">Leucine rich repeat containing 18b</fullName>
    </submittedName>
</protein>
<accession>A0A8C1SJ39</accession>
<proteinExistence type="predicted"/>
<keyword evidence="1" id="KW-0433">Leucine-rich repeat</keyword>
<organism evidence="3 4">
    <name type="scientific">Cyprinus carpio</name>
    <name type="common">Common carp</name>
    <dbReference type="NCBI Taxonomy" id="7962"/>
    <lineage>
        <taxon>Eukaryota</taxon>
        <taxon>Metazoa</taxon>
        <taxon>Chordata</taxon>
        <taxon>Craniata</taxon>
        <taxon>Vertebrata</taxon>
        <taxon>Euteleostomi</taxon>
        <taxon>Actinopterygii</taxon>
        <taxon>Neopterygii</taxon>
        <taxon>Teleostei</taxon>
        <taxon>Ostariophysi</taxon>
        <taxon>Cypriniformes</taxon>
        <taxon>Cyprinidae</taxon>
        <taxon>Cyprininae</taxon>
        <taxon>Cyprinus</taxon>
    </lineage>
</organism>
<dbReference type="Gene3D" id="3.80.10.10">
    <property type="entry name" value="Ribonuclease Inhibitor"/>
    <property type="match status" value="1"/>
</dbReference>
<dbReference type="PANTHER" id="PTHR48051:SF42">
    <property type="entry name" value="LEUCINE-RICH REPEAT-CONTAINING PROTEIN 18-LIKE"/>
    <property type="match status" value="1"/>
</dbReference>
<dbReference type="SUPFAM" id="SSF52075">
    <property type="entry name" value="Outer arm dynein light chain 1"/>
    <property type="match status" value="1"/>
</dbReference>
<evidence type="ECO:0000256" key="2">
    <source>
        <dbReference type="ARBA" id="ARBA00022737"/>
    </source>
</evidence>
<dbReference type="PROSITE" id="PS51450">
    <property type="entry name" value="LRR"/>
    <property type="match status" value="1"/>
</dbReference>
<dbReference type="AlphaFoldDB" id="A0A8C1SJ39"/>
<sequence>MIPCSTKAVISSTDTMVKGKKKSNEPSGRKITLKMARNALKVTVDGKRRLDLSNMEITTFPKCLLKLCDIEELDLSRNLLKKIPDAIDKFMNLRLLDLHSNHLEQVPAAISRLQNLDSLNLCNNRLSAVGLPHELGLLRNLRTLNLGMNHIESLPPSVAALKELQELGLFNNLLTNLPECIQSLPKLQKLNTRSNPIPTDESPEVDRMQRAECLYLVREDCLCTDCLKRCREGREKLDSQKSAASTLKKTMFAGLITPNSVAQENQALWR</sequence>
<dbReference type="InterPro" id="IPR050216">
    <property type="entry name" value="LRR_domain-containing"/>
</dbReference>
<dbReference type="PANTHER" id="PTHR48051">
    <property type="match status" value="1"/>
</dbReference>
<evidence type="ECO:0000256" key="1">
    <source>
        <dbReference type="ARBA" id="ARBA00022614"/>
    </source>
</evidence>
<dbReference type="Ensembl" id="ENSCCRT00015008102.1">
    <property type="protein sequence ID" value="ENSCCRP00015007779.1"/>
    <property type="gene ID" value="ENSCCRG00015003902.1"/>
</dbReference>
<dbReference type="GO" id="GO:0005737">
    <property type="term" value="C:cytoplasm"/>
    <property type="evidence" value="ECO:0007669"/>
    <property type="project" value="TreeGrafter"/>
</dbReference>
<name>A0A8C1SJ39_CYPCA</name>
<dbReference type="Proteomes" id="UP000694700">
    <property type="component" value="Unplaced"/>
</dbReference>
<evidence type="ECO:0000313" key="3">
    <source>
        <dbReference type="Ensembl" id="ENSCCRP00015007779.1"/>
    </source>
</evidence>
<dbReference type="InterPro" id="IPR032675">
    <property type="entry name" value="LRR_dom_sf"/>
</dbReference>
<reference evidence="3" key="1">
    <citation type="submission" date="2025-08" db="UniProtKB">
        <authorList>
            <consortium name="Ensembl"/>
        </authorList>
    </citation>
    <scope>IDENTIFICATION</scope>
</reference>
<dbReference type="InterPro" id="IPR003591">
    <property type="entry name" value="Leu-rich_rpt_typical-subtyp"/>
</dbReference>
<dbReference type="InterPro" id="IPR001611">
    <property type="entry name" value="Leu-rich_rpt"/>
</dbReference>
<evidence type="ECO:0000313" key="4">
    <source>
        <dbReference type="Proteomes" id="UP000694700"/>
    </source>
</evidence>
<dbReference type="Pfam" id="PF13855">
    <property type="entry name" value="LRR_8"/>
    <property type="match status" value="2"/>
</dbReference>
<keyword evidence="2" id="KW-0677">Repeat</keyword>
<dbReference type="SMART" id="SM00369">
    <property type="entry name" value="LRR_TYP"/>
    <property type="match status" value="4"/>
</dbReference>